<evidence type="ECO:0000313" key="2">
    <source>
        <dbReference type="Proteomes" id="UP000269199"/>
    </source>
</evidence>
<gene>
    <name evidence="1" type="ORF">RC54_18575</name>
</gene>
<accession>A0AAD0U9L3</accession>
<dbReference type="EMBL" id="CP024996">
    <property type="protein sequence ID" value="AYR25694.1"/>
    <property type="molecule type" value="Genomic_DNA"/>
</dbReference>
<sequence>MAAGSPRTNSCWSINAALLLRRSRSDRRIGALRIVQIDLSIDATYALREVIWRARKNIPFLNATGNLIPDPNGCAILRVQSLNTIGSQNQTINFLRHTTNALPDPQFNRVCWSPGTSCKRCTPLPLM</sequence>
<name>A0AAD0U9L3_9BURK</name>
<evidence type="ECO:0000313" key="1">
    <source>
        <dbReference type="EMBL" id="AYR25694.1"/>
    </source>
</evidence>
<reference evidence="1 2" key="1">
    <citation type="submission" date="2017-11" db="EMBL/GenBank/DDBJ databases">
        <title>Complete genome sequence of Herbaspirillum rubrisubalbicans DSM 11543.</title>
        <authorList>
            <person name="Chen M."/>
            <person name="An Q."/>
        </authorList>
    </citation>
    <scope>NUCLEOTIDE SEQUENCE [LARGE SCALE GENOMIC DNA]</scope>
    <source>
        <strain evidence="1 2">DSM 11543</strain>
    </source>
</reference>
<proteinExistence type="predicted"/>
<organism evidence="1 2">
    <name type="scientific">Herbaspirillum rubrisubalbicans</name>
    <dbReference type="NCBI Taxonomy" id="80842"/>
    <lineage>
        <taxon>Bacteria</taxon>
        <taxon>Pseudomonadati</taxon>
        <taxon>Pseudomonadota</taxon>
        <taxon>Betaproteobacteria</taxon>
        <taxon>Burkholderiales</taxon>
        <taxon>Oxalobacteraceae</taxon>
        <taxon>Herbaspirillum</taxon>
    </lineage>
</organism>
<dbReference type="AlphaFoldDB" id="A0AAD0U9L3"/>
<protein>
    <submittedName>
        <fullName evidence="1">Uncharacterized protein</fullName>
    </submittedName>
</protein>
<dbReference type="Proteomes" id="UP000269199">
    <property type="component" value="Chromosome"/>
</dbReference>